<dbReference type="Proteomes" id="UP000050277">
    <property type="component" value="Unassembled WGS sequence"/>
</dbReference>
<evidence type="ECO:0000256" key="5">
    <source>
        <dbReference type="ARBA" id="ARBA00023186"/>
    </source>
</evidence>
<protein>
    <submittedName>
        <fullName evidence="6">Molecular chaperone</fullName>
    </submittedName>
</protein>
<dbReference type="Gene3D" id="3.30.420.40">
    <property type="match status" value="2"/>
</dbReference>
<comment type="similarity">
    <text evidence="1">Belongs to the heat shock protein 70 family.</text>
</comment>
<dbReference type="OrthoDB" id="9766019at2"/>
<evidence type="ECO:0000313" key="7">
    <source>
        <dbReference type="Proteomes" id="UP000050277"/>
    </source>
</evidence>
<dbReference type="PROSITE" id="PS00329">
    <property type="entry name" value="HSP70_2"/>
    <property type="match status" value="1"/>
</dbReference>
<keyword evidence="4" id="KW-0346">Stress response</keyword>
<comment type="caution">
    <text evidence="6">The sequence shown here is derived from an EMBL/GenBank/DDBJ whole genome shotgun (WGS) entry which is preliminary data.</text>
</comment>
<dbReference type="GO" id="GO:0140662">
    <property type="term" value="F:ATP-dependent protein folding chaperone"/>
    <property type="evidence" value="ECO:0007669"/>
    <property type="project" value="InterPro"/>
</dbReference>
<keyword evidence="2" id="KW-0547">Nucleotide-binding</keyword>
<dbReference type="PANTHER" id="PTHR19375">
    <property type="entry name" value="HEAT SHOCK PROTEIN 70KDA"/>
    <property type="match status" value="1"/>
</dbReference>
<dbReference type="Pfam" id="PF00012">
    <property type="entry name" value="HSP70"/>
    <property type="match status" value="2"/>
</dbReference>
<keyword evidence="5" id="KW-0143">Chaperone</keyword>
<evidence type="ECO:0000256" key="3">
    <source>
        <dbReference type="ARBA" id="ARBA00022840"/>
    </source>
</evidence>
<dbReference type="InterPro" id="IPR043129">
    <property type="entry name" value="ATPase_NBD"/>
</dbReference>
<proteinExistence type="inferred from homology"/>
<dbReference type="PATRIC" id="fig|70996.4.peg.2369"/>
<accession>A0A0P6XM76</accession>
<reference evidence="6 7" key="1">
    <citation type="submission" date="2015-07" db="EMBL/GenBank/DDBJ databases">
        <title>Whole genome sequence of Herpetosiphon geysericola DSM 7119.</title>
        <authorList>
            <person name="Hemp J."/>
            <person name="Ward L.M."/>
            <person name="Pace L.A."/>
            <person name="Fischer W.W."/>
        </authorList>
    </citation>
    <scope>NUCLEOTIDE SEQUENCE [LARGE SCALE GENOMIC DNA]</scope>
    <source>
        <strain evidence="6 7">DSM 7119</strain>
    </source>
</reference>
<evidence type="ECO:0000313" key="6">
    <source>
        <dbReference type="EMBL" id="KPL81452.1"/>
    </source>
</evidence>
<evidence type="ECO:0000256" key="2">
    <source>
        <dbReference type="ARBA" id="ARBA00022741"/>
    </source>
</evidence>
<dbReference type="STRING" id="70996.SE18_22740"/>
<evidence type="ECO:0000256" key="1">
    <source>
        <dbReference type="ARBA" id="ARBA00007381"/>
    </source>
</evidence>
<dbReference type="RefSeq" id="WP_054536751.1">
    <property type="nucleotide sequence ID" value="NZ_LGKP01000035.1"/>
</dbReference>
<name>A0A0P6XM76_9CHLR</name>
<dbReference type="GO" id="GO:0005524">
    <property type="term" value="F:ATP binding"/>
    <property type="evidence" value="ECO:0007669"/>
    <property type="project" value="UniProtKB-KW"/>
</dbReference>
<dbReference type="AlphaFoldDB" id="A0A0P6XM76"/>
<sequence length="448" mass="49281">MRVGLDFGTTNTTAAIYDGAKVTLVPLDSVAANPNVLRTALFITPEGQQLFGRAAINAFTEGNVGREIIYERRYVGTVTNTYSGVGTIVQAVEGMVDSNPPGRLFQSIKTMLRDPSYIKTNVFGQETTLEELIAKILRAIRREIERFTGEKISAITVGRPVHYADTPEGDALAIRRMREACELADLPNVSFMPEPVAAAHAFAASQHQRRNIVVFDFGGGTLDVTVMAIDGNERQVLATDGVPIGGDVLDSKIVTGALRQYFGDGARLGPRKLPLPATLLEHLDNWQNILEMHTPKMLEIIEEAVRTSDKPKELKALRTLVRENYGLVLYEHAEEAKRQLSSERQVEISMHVDGIDFDHLLPRFEFERLIGPEARSIGACVDRTIKAAGLSHDQIDVVLRTGGSSRIPRFIKLLADRFSEDRLREQDPFTSVGAGLAVAAYEGRGEAS</sequence>
<dbReference type="EMBL" id="LGKP01000035">
    <property type="protein sequence ID" value="KPL81452.1"/>
    <property type="molecule type" value="Genomic_DNA"/>
</dbReference>
<gene>
    <name evidence="6" type="ORF">SE18_22740</name>
</gene>
<keyword evidence="7" id="KW-1185">Reference proteome</keyword>
<dbReference type="InterPro" id="IPR018181">
    <property type="entry name" value="Heat_shock_70_CS"/>
</dbReference>
<evidence type="ECO:0000256" key="4">
    <source>
        <dbReference type="ARBA" id="ARBA00023016"/>
    </source>
</evidence>
<organism evidence="6 7">
    <name type="scientific">Herpetosiphon geysericola</name>
    <dbReference type="NCBI Taxonomy" id="70996"/>
    <lineage>
        <taxon>Bacteria</taxon>
        <taxon>Bacillati</taxon>
        <taxon>Chloroflexota</taxon>
        <taxon>Chloroflexia</taxon>
        <taxon>Herpetosiphonales</taxon>
        <taxon>Herpetosiphonaceae</taxon>
        <taxon>Herpetosiphon</taxon>
    </lineage>
</organism>
<dbReference type="SUPFAM" id="SSF53067">
    <property type="entry name" value="Actin-like ATPase domain"/>
    <property type="match status" value="2"/>
</dbReference>
<keyword evidence="3" id="KW-0067">ATP-binding</keyword>
<dbReference type="Gene3D" id="3.90.640.10">
    <property type="entry name" value="Actin, Chain A, domain 4"/>
    <property type="match status" value="1"/>
</dbReference>
<dbReference type="InterPro" id="IPR013126">
    <property type="entry name" value="Hsp_70_fam"/>
</dbReference>